<proteinExistence type="predicted"/>
<comment type="caution">
    <text evidence="2">The sequence shown here is derived from an EMBL/GenBank/DDBJ whole genome shotgun (WGS) entry which is preliminary data.</text>
</comment>
<name>A0AAV7KGF5_9METZ</name>
<feature type="transmembrane region" description="Helical" evidence="1">
    <location>
        <begin position="298"/>
        <end position="320"/>
    </location>
</feature>
<keyword evidence="1" id="KW-0472">Membrane</keyword>
<dbReference type="Proteomes" id="UP001165289">
    <property type="component" value="Unassembled WGS sequence"/>
</dbReference>
<organism evidence="2 3">
    <name type="scientific">Oopsacas minuta</name>
    <dbReference type="NCBI Taxonomy" id="111878"/>
    <lineage>
        <taxon>Eukaryota</taxon>
        <taxon>Metazoa</taxon>
        <taxon>Porifera</taxon>
        <taxon>Hexactinellida</taxon>
        <taxon>Hexasterophora</taxon>
        <taxon>Lyssacinosida</taxon>
        <taxon>Leucopsacidae</taxon>
        <taxon>Oopsacas</taxon>
    </lineage>
</organism>
<feature type="transmembrane region" description="Helical" evidence="1">
    <location>
        <begin position="340"/>
        <end position="373"/>
    </location>
</feature>
<accession>A0AAV7KGF5</accession>
<keyword evidence="3" id="KW-1185">Reference proteome</keyword>
<evidence type="ECO:0000313" key="2">
    <source>
        <dbReference type="EMBL" id="KAI6660486.1"/>
    </source>
</evidence>
<sequence length="622" mass="70875">MCETPQAMILSNRDNHREDFNIINITNVSGRKKKCCSTLCKKIIVTVLTIIVVVTIWSSFIAAGGTIFLLDQQIEPSEISSDSNFNMTLTKSSNDLPIVYIFLSQLVNNDSQIYKLYEIYLNDLNNGKFNLSMNNCNETNCTNEGSIIAYLAPILLATPNLVVTEEYLLFDFSNVSFSNEDRFYKSNVSILNITTTGMIDNDIKLERIVFGVNVECPEGYEFDTLQQFCVPDGFIVHHWHPSGKAGRFAMRIGNACIAIIGFISSILSLTTFLLKTFFVDKNTLAVRQTKLGKFFEALLAPSILFLYSFASFCVVLLVIFDLPDPSVTYQKQYNTQSDLILLNVYGALFHFGIFAFYSWVNFTLLNLLLTLMYPLQLKANNKIRIGIIVTELVISIVIPILFVIGSLALRDGRPYMSIYIWLIVSDSDNIDESLPSLILYFIPLFASSLGILTLTPLIVARIKWDFIRSEKLKTNSTKLTGLQYRIMLYAIIMFLLCLALLIGLILYIIIYQGNLFAIYTDEFKCLTSQRPSSIYRNNKLEEYDTLLDAFKSLFGTNDAINKYEHKCYVVDKTNTIHPGWLFIAEAFLIRILIICIFIVTLPSKANYYFWKNFFGKLFKCCK</sequence>
<evidence type="ECO:0000256" key="1">
    <source>
        <dbReference type="SAM" id="Phobius"/>
    </source>
</evidence>
<feature type="transmembrane region" description="Helical" evidence="1">
    <location>
        <begin position="43"/>
        <end position="70"/>
    </location>
</feature>
<feature type="transmembrane region" description="Helical" evidence="1">
    <location>
        <begin position="385"/>
        <end position="409"/>
    </location>
</feature>
<feature type="transmembrane region" description="Helical" evidence="1">
    <location>
        <begin position="437"/>
        <end position="459"/>
    </location>
</feature>
<feature type="transmembrane region" description="Helical" evidence="1">
    <location>
        <begin position="580"/>
        <end position="601"/>
    </location>
</feature>
<evidence type="ECO:0000313" key="3">
    <source>
        <dbReference type="Proteomes" id="UP001165289"/>
    </source>
</evidence>
<keyword evidence="1" id="KW-0812">Transmembrane</keyword>
<reference evidence="2 3" key="1">
    <citation type="journal article" date="2023" name="BMC Biol.">
        <title>The compact genome of the sponge Oopsacas minuta (Hexactinellida) is lacking key metazoan core genes.</title>
        <authorList>
            <person name="Santini S."/>
            <person name="Schenkelaars Q."/>
            <person name="Jourda C."/>
            <person name="Duchesne M."/>
            <person name="Belahbib H."/>
            <person name="Rocher C."/>
            <person name="Selva M."/>
            <person name="Riesgo A."/>
            <person name="Vervoort M."/>
            <person name="Leys S.P."/>
            <person name="Kodjabachian L."/>
            <person name="Le Bivic A."/>
            <person name="Borchiellini C."/>
            <person name="Claverie J.M."/>
            <person name="Renard E."/>
        </authorList>
    </citation>
    <scope>NUCLEOTIDE SEQUENCE [LARGE SCALE GENOMIC DNA]</scope>
    <source>
        <strain evidence="2">SPO-2</strain>
    </source>
</reference>
<feature type="transmembrane region" description="Helical" evidence="1">
    <location>
        <begin position="257"/>
        <end position="278"/>
    </location>
</feature>
<protein>
    <submittedName>
        <fullName evidence="2">Uncharacterized protein</fullName>
    </submittedName>
</protein>
<dbReference type="AlphaFoldDB" id="A0AAV7KGF5"/>
<dbReference type="EMBL" id="JAKMXF010000033">
    <property type="protein sequence ID" value="KAI6660486.1"/>
    <property type="molecule type" value="Genomic_DNA"/>
</dbReference>
<gene>
    <name evidence="2" type="ORF">LOD99_14070</name>
</gene>
<feature type="transmembrane region" description="Helical" evidence="1">
    <location>
        <begin position="486"/>
        <end position="510"/>
    </location>
</feature>
<keyword evidence="1" id="KW-1133">Transmembrane helix</keyword>